<evidence type="ECO:0000313" key="11">
    <source>
        <dbReference type="Proteomes" id="UP000004371"/>
    </source>
</evidence>
<name>E8LWL9_9VIBR</name>
<feature type="domain" description="ABC transmembrane type-1" evidence="9">
    <location>
        <begin position="22"/>
        <end position="292"/>
    </location>
</feature>
<evidence type="ECO:0000256" key="7">
    <source>
        <dbReference type="SAM" id="Phobius"/>
    </source>
</evidence>
<dbReference type="EMBL" id="AEVS01000077">
    <property type="protein sequence ID" value="EGA64770.1"/>
    <property type="molecule type" value="Genomic_DNA"/>
</dbReference>
<dbReference type="STRING" id="945543.VIBR0546_17108"/>
<dbReference type="PROSITE" id="PS50929">
    <property type="entry name" value="ABC_TM1F"/>
    <property type="match status" value="1"/>
</dbReference>
<dbReference type="Proteomes" id="UP000004371">
    <property type="component" value="Unassembled WGS sequence"/>
</dbReference>
<dbReference type="InterPro" id="IPR027417">
    <property type="entry name" value="P-loop_NTPase"/>
</dbReference>
<dbReference type="PANTHER" id="PTHR24221:SF654">
    <property type="entry name" value="ATP-BINDING CASSETTE SUB-FAMILY B MEMBER 6"/>
    <property type="match status" value="1"/>
</dbReference>
<dbReference type="SUPFAM" id="SSF52540">
    <property type="entry name" value="P-loop containing nucleoside triphosphate hydrolases"/>
    <property type="match status" value="1"/>
</dbReference>
<evidence type="ECO:0000313" key="10">
    <source>
        <dbReference type="EMBL" id="EGA64770.1"/>
    </source>
</evidence>
<dbReference type="PROSITE" id="PS00211">
    <property type="entry name" value="ABC_TRANSPORTER_1"/>
    <property type="match status" value="1"/>
</dbReference>
<evidence type="ECO:0000256" key="1">
    <source>
        <dbReference type="ARBA" id="ARBA00004651"/>
    </source>
</evidence>
<keyword evidence="3" id="KW-0547">Nucleotide-binding</keyword>
<dbReference type="Gene3D" id="3.40.50.300">
    <property type="entry name" value="P-loop containing nucleotide triphosphate hydrolases"/>
    <property type="match status" value="1"/>
</dbReference>
<dbReference type="SUPFAM" id="SSF90123">
    <property type="entry name" value="ABC transporter transmembrane region"/>
    <property type="match status" value="1"/>
</dbReference>
<keyword evidence="4" id="KW-0067">ATP-binding</keyword>
<dbReference type="PANTHER" id="PTHR24221">
    <property type="entry name" value="ATP-BINDING CASSETTE SUB-FAMILY B"/>
    <property type="match status" value="1"/>
</dbReference>
<sequence>MANSLKYLVLFLVLLGLKLNLVLPSYLIGKVINQVSQSVSLLGAEHLLVYLLLSTLVTVIVSPFFTYFFEQAIQQNVESKSKSLFSQLIRKPFGHFKQLEVGSLASQFERGIGSYEKFVNLSVSRGVPLTIELLVLSGALVMFCGWLTFGMAAFILVVAAILKTLIIQLRRPHIARVNSAEDEILDQVVNVFSGIRTIQANRVERFFEHRLAPYFEHYRQATVSLAVSRSLFDGVAVTTISVMSLAIIVLFVTHLIPSKLSDAGTLVTALLLSSSVTRSFTGLLDVYRLLDQSREDFSGLKQILDQNTVTTSPSELMSCVTDELNLPDIHTIAVVGESGRGKTILLDTLSGLLTSESICHFSTGYLEQNNFIFSGSVYDNLTLGKEVDRNWLERKLAGVGLEKRLTIDSHLQGNGENLSGGEKRRLCFLRAYIQSPQLLLLDEPTSGLDSESEQSLWTMIFDSLSAETKMVVVTHDESNLHRFDKVIRLEE</sequence>
<comment type="subcellular location">
    <subcellularLocation>
        <location evidence="1">Cell membrane</location>
        <topology evidence="1">Multi-pass membrane protein</topology>
    </subcellularLocation>
</comment>
<feature type="transmembrane region" description="Helical" evidence="7">
    <location>
        <begin position="235"/>
        <end position="257"/>
    </location>
</feature>
<dbReference type="AlphaFoldDB" id="E8LWL9"/>
<dbReference type="InterPro" id="IPR036640">
    <property type="entry name" value="ABC1_TM_sf"/>
</dbReference>
<dbReference type="Pfam" id="PF00664">
    <property type="entry name" value="ABC_membrane"/>
    <property type="match status" value="1"/>
</dbReference>
<dbReference type="Gene3D" id="1.20.1560.10">
    <property type="entry name" value="ABC transporter type 1, transmembrane domain"/>
    <property type="match status" value="1"/>
</dbReference>
<organism evidence="10 11">
    <name type="scientific">Vibrio brasiliensis LMG 20546</name>
    <dbReference type="NCBI Taxonomy" id="945543"/>
    <lineage>
        <taxon>Bacteria</taxon>
        <taxon>Pseudomonadati</taxon>
        <taxon>Pseudomonadota</taxon>
        <taxon>Gammaproteobacteria</taxon>
        <taxon>Vibrionales</taxon>
        <taxon>Vibrionaceae</taxon>
        <taxon>Vibrio</taxon>
        <taxon>Vibrio oreintalis group</taxon>
    </lineage>
</organism>
<dbReference type="GO" id="GO:0005524">
    <property type="term" value="F:ATP binding"/>
    <property type="evidence" value="ECO:0007669"/>
    <property type="project" value="UniProtKB-KW"/>
</dbReference>
<dbReference type="GO" id="GO:0016887">
    <property type="term" value="F:ATP hydrolysis activity"/>
    <property type="evidence" value="ECO:0007669"/>
    <property type="project" value="InterPro"/>
</dbReference>
<keyword evidence="6 7" id="KW-0472">Membrane</keyword>
<proteinExistence type="predicted"/>
<dbReference type="PROSITE" id="PS50893">
    <property type="entry name" value="ABC_TRANSPORTER_2"/>
    <property type="match status" value="1"/>
</dbReference>
<dbReference type="InterPro" id="IPR003593">
    <property type="entry name" value="AAA+_ATPase"/>
</dbReference>
<dbReference type="eggNOG" id="COG1132">
    <property type="taxonomic scope" value="Bacteria"/>
</dbReference>
<dbReference type="GO" id="GO:0005886">
    <property type="term" value="C:plasma membrane"/>
    <property type="evidence" value="ECO:0007669"/>
    <property type="project" value="UniProtKB-SubCell"/>
</dbReference>
<evidence type="ECO:0000256" key="3">
    <source>
        <dbReference type="ARBA" id="ARBA00022741"/>
    </source>
</evidence>
<evidence type="ECO:0000256" key="4">
    <source>
        <dbReference type="ARBA" id="ARBA00022840"/>
    </source>
</evidence>
<dbReference type="SMART" id="SM00382">
    <property type="entry name" value="AAA"/>
    <property type="match status" value="1"/>
</dbReference>
<accession>E8LWL9</accession>
<evidence type="ECO:0000259" key="9">
    <source>
        <dbReference type="PROSITE" id="PS50929"/>
    </source>
</evidence>
<protein>
    <submittedName>
        <fullName evidence="10">ABC transporter related protein</fullName>
    </submittedName>
</protein>
<dbReference type="InterPro" id="IPR039421">
    <property type="entry name" value="Type_1_exporter"/>
</dbReference>
<feature type="transmembrane region" description="Helical" evidence="7">
    <location>
        <begin position="146"/>
        <end position="166"/>
    </location>
</feature>
<evidence type="ECO:0000256" key="5">
    <source>
        <dbReference type="ARBA" id="ARBA00022989"/>
    </source>
</evidence>
<evidence type="ECO:0000256" key="6">
    <source>
        <dbReference type="ARBA" id="ARBA00023136"/>
    </source>
</evidence>
<feature type="transmembrane region" description="Helical" evidence="7">
    <location>
        <begin position="118"/>
        <end position="140"/>
    </location>
</feature>
<dbReference type="GO" id="GO:0034040">
    <property type="term" value="F:ATPase-coupled lipid transmembrane transporter activity"/>
    <property type="evidence" value="ECO:0007669"/>
    <property type="project" value="TreeGrafter"/>
</dbReference>
<dbReference type="GO" id="GO:0140359">
    <property type="term" value="F:ABC-type transporter activity"/>
    <property type="evidence" value="ECO:0007669"/>
    <property type="project" value="InterPro"/>
</dbReference>
<feature type="transmembrane region" description="Helical" evidence="7">
    <location>
        <begin position="48"/>
        <end position="69"/>
    </location>
</feature>
<evidence type="ECO:0000259" key="8">
    <source>
        <dbReference type="PROSITE" id="PS50893"/>
    </source>
</evidence>
<evidence type="ECO:0000256" key="2">
    <source>
        <dbReference type="ARBA" id="ARBA00022692"/>
    </source>
</evidence>
<keyword evidence="2 7" id="KW-0812">Transmembrane</keyword>
<keyword evidence="11" id="KW-1185">Reference proteome</keyword>
<keyword evidence="5 7" id="KW-1133">Transmembrane helix</keyword>
<gene>
    <name evidence="10" type="ORF">VIBR0546_17108</name>
</gene>
<dbReference type="InterPro" id="IPR017871">
    <property type="entry name" value="ABC_transporter-like_CS"/>
</dbReference>
<reference evidence="10 11" key="1">
    <citation type="journal article" date="2012" name="Int. J. Syst. Evol. Microbiol.">
        <title>Vibrio caribbeanicus sp. nov., isolated from the marine sponge Scleritoderma cyanea.</title>
        <authorList>
            <person name="Hoffmann M."/>
            <person name="Monday S.R."/>
            <person name="Allard M.W."/>
            <person name="Strain E.A."/>
            <person name="Whittaker P."/>
            <person name="Naum M."/>
            <person name="McCarthy P.J."/>
            <person name="Lopez J.V."/>
            <person name="Fischer M."/>
            <person name="Brown E.W."/>
        </authorList>
    </citation>
    <scope>NUCLEOTIDE SEQUENCE [LARGE SCALE GENOMIC DNA]</scope>
    <source>
        <strain evidence="10 11">LMG 20546</strain>
    </source>
</reference>
<comment type="caution">
    <text evidence="10">The sequence shown here is derived from an EMBL/GenBank/DDBJ whole genome shotgun (WGS) entry which is preliminary data.</text>
</comment>
<dbReference type="Pfam" id="PF00005">
    <property type="entry name" value="ABC_tran"/>
    <property type="match status" value="1"/>
</dbReference>
<dbReference type="InterPro" id="IPR003439">
    <property type="entry name" value="ABC_transporter-like_ATP-bd"/>
</dbReference>
<dbReference type="InterPro" id="IPR011527">
    <property type="entry name" value="ABC1_TM_dom"/>
</dbReference>
<feature type="domain" description="ABC transporter" evidence="8">
    <location>
        <begin position="304"/>
        <end position="491"/>
    </location>
</feature>